<dbReference type="EMBL" id="JAGSOH010000065">
    <property type="protein sequence ID" value="MBR7828754.1"/>
    <property type="molecule type" value="Genomic_DNA"/>
</dbReference>
<feature type="region of interest" description="Disordered" evidence="1">
    <location>
        <begin position="73"/>
        <end position="92"/>
    </location>
</feature>
<feature type="compositionally biased region" description="Basic and acidic residues" evidence="1">
    <location>
        <begin position="708"/>
        <end position="722"/>
    </location>
</feature>
<keyword evidence="3" id="KW-1185">Reference proteome</keyword>
<evidence type="ECO:0000313" key="2">
    <source>
        <dbReference type="EMBL" id="MBR7828754.1"/>
    </source>
</evidence>
<feature type="region of interest" description="Disordered" evidence="1">
    <location>
        <begin position="708"/>
        <end position="791"/>
    </location>
</feature>
<dbReference type="AlphaFoldDB" id="A0A941EJH0"/>
<evidence type="ECO:0008006" key="4">
    <source>
        <dbReference type="Google" id="ProtNLM"/>
    </source>
</evidence>
<feature type="compositionally biased region" description="Low complexity" evidence="1">
    <location>
        <begin position="758"/>
        <end position="771"/>
    </location>
</feature>
<dbReference type="RefSeq" id="WP_212519890.1">
    <property type="nucleotide sequence ID" value="NZ_JAGSOH010000065.1"/>
</dbReference>
<feature type="compositionally biased region" description="Low complexity" evidence="1">
    <location>
        <begin position="732"/>
        <end position="741"/>
    </location>
</feature>
<sequence>MSTGPQPGRAPARKSVARAELRLALPNHLSLREVPLKPDPLAAFAAAVADVRPELGEDAQIAIDLLPLTPARSRHHRKRAAHAAQQSPTGPRSLGAAIGAQVQMGLQATKGVGAVSPPQAPRPERSARAAAAAAMGKYTADDPLFAIQILIRITSEIPERAQAHLKKVLSAFNVWDGENSLRVVGRSLGPWNPSSDARSRRRRFDRRFETGLFDPSAESVVTGREIAGLLKPPTKHCAPTNVERSGGLVPPAPAELPTYEVGAAGILPLGYVTNADGTERLAGAPLDETLFSLILGKAGFGKTELMLTQMIALARAGYGTWFLDPHRDAARRAMPYLAAPGVAERILDIDLTVRRSSELICNWNPLCMIGRDADDIPDVVGSISSAFASALGWDSTSNRALTILSKACEALADLSLKMVQRGTPELAPTIFQIPTLLTDKDWREAVVARLDEQYRRFWIHTFPNYPADAVPVVTNAIERLSTSNTARAFLGGPISTYDVREAMDTGKVVFICPAGTGPTDRLLSCLLIFDLFRAGLSRRDQRPADRREFYAFIDELTSVDGASKGTLAAIVEQLRKFMVRLYAATQMAARLTPATRDALMQNKSVLSTTASEAEAARLVARQWSGDVDPETVMMLPRFHHILSVTLGGAATTPFKIRGAEVTKLFARWFEPEGEAVIAGHVNATLRRRPIGQVLAQLAKLDERIHDAVGRRAKETEREDGGAGRKRRGGGSATTAAGQGDTPLRGTGAPGSEIGGSVPAGDPAAGTGTPARPIRPPGPQDEPGDESGSVAE</sequence>
<dbReference type="SUPFAM" id="SSF52540">
    <property type="entry name" value="P-loop containing nucleoside triphosphate hydrolases"/>
    <property type="match status" value="1"/>
</dbReference>
<dbReference type="InterPro" id="IPR027417">
    <property type="entry name" value="P-loop_NTPase"/>
</dbReference>
<reference evidence="2" key="1">
    <citation type="submission" date="2021-04" db="EMBL/GenBank/DDBJ databases">
        <title>Genome based classification of Actinospica acidithermotolerans sp. nov., an actinobacterium isolated from an Indonesian hot spring.</title>
        <authorList>
            <person name="Kusuma A.B."/>
            <person name="Putra K.E."/>
            <person name="Nafisah S."/>
            <person name="Loh J."/>
            <person name="Nouioui I."/>
            <person name="Goodfellow M."/>
        </authorList>
    </citation>
    <scope>NUCLEOTIDE SEQUENCE</scope>
    <source>
        <strain evidence="2">MGRD01-02</strain>
    </source>
</reference>
<evidence type="ECO:0000256" key="1">
    <source>
        <dbReference type="SAM" id="MobiDB-lite"/>
    </source>
</evidence>
<gene>
    <name evidence="2" type="ORF">KDK95_20770</name>
</gene>
<protein>
    <recommendedName>
        <fullName evidence="4">ATP/GTP-binding protein</fullName>
    </recommendedName>
</protein>
<name>A0A941EJH0_9ACTN</name>
<dbReference type="Gene3D" id="3.40.50.300">
    <property type="entry name" value="P-loop containing nucleotide triphosphate hydrolases"/>
    <property type="match status" value="1"/>
</dbReference>
<evidence type="ECO:0000313" key="3">
    <source>
        <dbReference type="Proteomes" id="UP000676325"/>
    </source>
</evidence>
<proteinExistence type="predicted"/>
<dbReference type="Proteomes" id="UP000676325">
    <property type="component" value="Unassembled WGS sequence"/>
</dbReference>
<accession>A0A941EJH0</accession>
<comment type="caution">
    <text evidence="2">The sequence shown here is derived from an EMBL/GenBank/DDBJ whole genome shotgun (WGS) entry which is preliminary data.</text>
</comment>
<organism evidence="2 3">
    <name type="scientific">Actinospica acidithermotolerans</name>
    <dbReference type="NCBI Taxonomy" id="2828514"/>
    <lineage>
        <taxon>Bacteria</taxon>
        <taxon>Bacillati</taxon>
        <taxon>Actinomycetota</taxon>
        <taxon>Actinomycetes</taxon>
        <taxon>Catenulisporales</taxon>
        <taxon>Actinospicaceae</taxon>
        <taxon>Actinospica</taxon>
    </lineage>
</organism>